<gene>
    <name evidence="1" type="ORF">DXB65_05665</name>
</gene>
<dbReference type="InterPro" id="IPR011110">
    <property type="entry name" value="Reg_prop"/>
</dbReference>
<dbReference type="RefSeq" id="WP_117723596.1">
    <property type="nucleotide sequence ID" value="NZ_QSUL01000003.1"/>
</dbReference>
<evidence type="ECO:0008006" key="3">
    <source>
        <dbReference type="Google" id="ProtNLM"/>
    </source>
</evidence>
<sequence length="140" mass="16154">MIAKRVYLIFISILATIFPAIAQHILYTELPTQDQLPTAPIYRAFQDKEGYMWYGTGGGGLCRDDGYSIKIFRSDFKTPDLLESNWITCITGDNQYRIWFGTKRGLYLLDKKDYQIRLFGDKEIEHWSIDAILIATDGTI</sequence>
<proteinExistence type="predicted"/>
<dbReference type="Pfam" id="PF07494">
    <property type="entry name" value="Reg_prop"/>
    <property type="match status" value="2"/>
</dbReference>
<accession>A0A3E5BL31</accession>
<name>A0A3E5BL31_9BACE</name>
<dbReference type="AlphaFoldDB" id="A0A3E5BL31"/>
<dbReference type="InterPro" id="IPR015943">
    <property type="entry name" value="WD40/YVTN_repeat-like_dom_sf"/>
</dbReference>
<organism evidence="1 2">
    <name type="scientific">Bacteroides oleiciplenus</name>
    <dbReference type="NCBI Taxonomy" id="626931"/>
    <lineage>
        <taxon>Bacteria</taxon>
        <taxon>Pseudomonadati</taxon>
        <taxon>Bacteroidota</taxon>
        <taxon>Bacteroidia</taxon>
        <taxon>Bacteroidales</taxon>
        <taxon>Bacteroidaceae</taxon>
        <taxon>Bacteroides</taxon>
    </lineage>
</organism>
<dbReference type="SUPFAM" id="SSF63829">
    <property type="entry name" value="Calcium-dependent phosphotriesterase"/>
    <property type="match status" value="1"/>
</dbReference>
<protein>
    <recommendedName>
        <fullName evidence="3">Hybrid sensor histidine kinase/response regulator</fullName>
    </recommendedName>
</protein>
<dbReference type="Gene3D" id="2.130.10.10">
    <property type="entry name" value="YVTN repeat-like/Quinoprotein amine dehydrogenase"/>
    <property type="match status" value="1"/>
</dbReference>
<dbReference type="EMBL" id="QSUL01000003">
    <property type="protein sequence ID" value="RGN38314.1"/>
    <property type="molecule type" value="Genomic_DNA"/>
</dbReference>
<evidence type="ECO:0000313" key="1">
    <source>
        <dbReference type="EMBL" id="RGN38314.1"/>
    </source>
</evidence>
<dbReference type="Proteomes" id="UP000260983">
    <property type="component" value="Unassembled WGS sequence"/>
</dbReference>
<reference evidence="1 2" key="1">
    <citation type="submission" date="2018-08" db="EMBL/GenBank/DDBJ databases">
        <title>A genome reference for cultivated species of the human gut microbiota.</title>
        <authorList>
            <person name="Zou Y."/>
            <person name="Xue W."/>
            <person name="Luo G."/>
        </authorList>
    </citation>
    <scope>NUCLEOTIDE SEQUENCE [LARGE SCALE GENOMIC DNA]</scope>
    <source>
        <strain evidence="1 2">OM05-15BH</strain>
    </source>
</reference>
<evidence type="ECO:0000313" key="2">
    <source>
        <dbReference type="Proteomes" id="UP000260983"/>
    </source>
</evidence>
<comment type="caution">
    <text evidence="1">The sequence shown here is derived from an EMBL/GenBank/DDBJ whole genome shotgun (WGS) entry which is preliminary data.</text>
</comment>